<protein>
    <submittedName>
        <fullName evidence="1">Uncharacterized protein</fullName>
    </submittedName>
</protein>
<dbReference type="EMBL" id="JAPQKS010000004">
    <property type="protein sequence ID" value="KAJ5232308.1"/>
    <property type="molecule type" value="Genomic_DNA"/>
</dbReference>
<proteinExistence type="predicted"/>
<keyword evidence="2" id="KW-1185">Reference proteome</keyword>
<dbReference type="RefSeq" id="XP_058330301.1">
    <property type="nucleotide sequence ID" value="XM_058474561.1"/>
</dbReference>
<sequence length="636" mass="71426">MEIGPLDDPVDQGTGLPKSFDLDLKDARPLLIKVRDFPYWQKQVISQLRAVHLENLVDISLPHPKTSNPNYTRWVQFSRRVKLWLTKSVSKLLATKINSGPSPIEFAHEFMGETMALFDNHDKGVHEDLVGVRIITDIQSIRVMTCERAIEAIWDYKDSFKDMLEADIAISPYFAFCSLLNALDVPRFQHIHAVMIGKLERAEVTDPWKTFTDSHFHVLCFEAINLLQKEPEWRVALRSEAPSPEDFTVSFPSHSRSKKALHKLTANKGDMVDEQIIRNGPPAGVGDAAFVQNLFQALPKRLRNGKCSYCGLTHDLNECFYLNVEWRPDWFRPLEGIWVYQPMMHKGNLQDQPATTPATTPAVDPMPEKQSYATVAAVKGPAAAATKKTNPAPAKKADLPPTTKAGLALIQKAAPTPNKDDPAAVEKVAPSSPGLARVQQVLAKKVDSGPSKKHKIVITKPVDDSFFTFLKVQGTPFDPLLLFTASHKDWLIVDDLPVHVCGDRAYLVEYHEFRCGESFEWSWNTGKKTIVCKAAGKGKAKIPLQKEDGTVHEIVVECYFQPAVRFNLFSLAKAKADLSIRHDRSSRFITRISQDTETIVIEIIGRSVEENRQFFLRTPDSTINLNQVSHILVPVD</sequence>
<dbReference type="Proteomes" id="UP001150941">
    <property type="component" value="Unassembled WGS sequence"/>
</dbReference>
<dbReference type="GeneID" id="83201864"/>
<reference evidence="1" key="1">
    <citation type="submission" date="2022-11" db="EMBL/GenBank/DDBJ databases">
        <authorList>
            <person name="Petersen C."/>
        </authorList>
    </citation>
    <scope>NUCLEOTIDE SEQUENCE</scope>
    <source>
        <strain evidence="1">IBT 19713</strain>
    </source>
</reference>
<gene>
    <name evidence="1" type="ORF">N7468_005264</name>
</gene>
<evidence type="ECO:0000313" key="2">
    <source>
        <dbReference type="Proteomes" id="UP001150941"/>
    </source>
</evidence>
<dbReference type="OrthoDB" id="4283230at2759"/>
<accession>A0A9W9NYW8</accession>
<evidence type="ECO:0000313" key="1">
    <source>
        <dbReference type="EMBL" id="KAJ5232308.1"/>
    </source>
</evidence>
<reference evidence="1" key="2">
    <citation type="journal article" date="2023" name="IMA Fungus">
        <title>Comparative genomic study of the Penicillium genus elucidates a diverse pangenome and 15 lateral gene transfer events.</title>
        <authorList>
            <person name="Petersen C."/>
            <person name="Sorensen T."/>
            <person name="Nielsen M.R."/>
            <person name="Sondergaard T.E."/>
            <person name="Sorensen J.L."/>
            <person name="Fitzpatrick D.A."/>
            <person name="Frisvad J.C."/>
            <person name="Nielsen K.L."/>
        </authorList>
    </citation>
    <scope>NUCLEOTIDE SEQUENCE</scope>
    <source>
        <strain evidence="1">IBT 19713</strain>
    </source>
</reference>
<comment type="caution">
    <text evidence="1">The sequence shown here is derived from an EMBL/GenBank/DDBJ whole genome shotgun (WGS) entry which is preliminary data.</text>
</comment>
<dbReference type="AlphaFoldDB" id="A0A9W9NYW8"/>
<name>A0A9W9NYW8_9EURO</name>
<organism evidence="1 2">
    <name type="scientific">Penicillium chermesinum</name>
    <dbReference type="NCBI Taxonomy" id="63820"/>
    <lineage>
        <taxon>Eukaryota</taxon>
        <taxon>Fungi</taxon>
        <taxon>Dikarya</taxon>
        <taxon>Ascomycota</taxon>
        <taxon>Pezizomycotina</taxon>
        <taxon>Eurotiomycetes</taxon>
        <taxon>Eurotiomycetidae</taxon>
        <taxon>Eurotiales</taxon>
        <taxon>Aspergillaceae</taxon>
        <taxon>Penicillium</taxon>
    </lineage>
</organism>